<sequence length="779" mass="88088">MSFFRDWKQRWNDYVDAQQVATFTLSTQQVTLRAALHSEWTILWQSGRLHISTTTTLDEAVNALEAYLRKKRNPLLDRQDFHRRDQQTGESVDRYFAALKALDDSCAYELDFKCSTCGDPCITTCTKRACGKTFALAGYQQQLRIRDRLICGLFDKDLQRKVLAEQYNSDLSLDRVLSICIAHESATAVGATLSPSPTTSPEAFSATRRAPSTYKHQQASSSETSPKANRFFQKPYDPSDPCSGCGANPRHRRDQCPAKDIESGVRNELITIPTDINHKLHQIRWLADPGSDLDLIPESEFLLLDEQTRSALNPKNVPCVGANGISLSPCGSFVAALHLNGKTYSTTVGVCKHLNAPLLSKSGCKALGLLPDNWPHSMIVNAITNGQVLTSSNDIRNVVKTCAECSAYLPSQQKEPLYSDPPPSYPFQHVSCDLFSHAGYQYLVMVNRFSGWINVTQCGRAPTSTTVIRHLQKWMADYGIPEILTSDNGPQFSSQEFRSWTKRWNIEHSTSSPHFPQSNGLAEAAVKAIKYLISKTTTNGNLKSDTFLESLMEFRNTPKAEGRSPAQIVFGAPTRTKLPLHRSHFAKEWRTRISECDQRAQNLRQKALKRYNRNVKPLSHLEVGAIVLVQDHRTKHWTLLAEVLEQLPRGRSYLIRTDAGRLLRRNRRFLRPFVPPPYTTPPNSAQHQQTLSPRTREPNPRYSNYVGSDYFRGTHQHRIRRTSLSIERMDLLAGSKDDVTARAFFSRLAGLFYDVITFVAFHWLPDSYVIRIALTINLR</sequence>
<dbReference type="InterPro" id="IPR001584">
    <property type="entry name" value="Integrase_cat-core"/>
</dbReference>
<evidence type="ECO:0000313" key="4">
    <source>
        <dbReference type="Proteomes" id="UP001235939"/>
    </source>
</evidence>
<evidence type="ECO:0000256" key="1">
    <source>
        <dbReference type="SAM" id="MobiDB-lite"/>
    </source>
</evidence>
<dbReference type="InterPro" id="IPR050951">
    <property type="entry name" value="Retrovirus_Pol_polyprotein"/>
</dbReference>
<feature type="compositionally biased region" description="Polar residues" evidence="1">
    <location>
        <begin position="683"/>
        <end position="693"/>
    </location>
</feature>
<feature type="region of interest" description="Disordered" evidence="1">
    <location>
        <begin position="191"/>
        <end position="234"/>
    </location>
</feature>
<dbReference type="Pfam" id="PF00665">
    <property type="entry name" value="rve"/>
    <property type="match status" value="1"/>
</dbReference>
<dbReference type="EMBL" id="CP092881">
    <property type="protein sequence ID" value="UYV80904.1"/>
    <property type="molecule type" value="Genomic_DNA"/>
</dbReference>
<protein>
    <submittedName>
        <fullName evidence="3">K02A2.6-like</fullName>
    </submittedName>
</protein>
<accession>A0ABY6LJ79</accession>
<dbReference type="PANTHER" id="PTHR37984">
    <property type="entry name" value="PROTEIN CBG26694"/>
    <property type="match status" value="1"/>
</dbReference>
<dbReference type="InterPro" id="IPR012337">
    <property type="entry name" value="RNaseH-like_sf"/>
</dbReference>
<gene>
    <name evidence="3" type="ORF">LAZ67_19002141</name>
</gene>
<dbReference type="Proteomes" id="UP001235939">
    <property type="component" value="Chromosome 19"/>
</dbReference>
<dbReference type="InterPro" id="IPR036397">
    <property type="entry name" value="RNaseH_sf"/>
</dbReference>
<dbReference type="Gene3D" id="3.30.420.10">
    <property type="entry name" value="Ribonuclease H-like superfamily/Ribonuclease H"/>
    <property type="match status" value="1"/>
</dbReference>
<organism evidence="3 4">
    <name type="scientific">Cordylochernes scorpioides</name>
    <dbReference type="NCBI Taxonomy" id="51811"/>
    <lineage>
        <taxon>Eukaryota</taxon>
        <taxon>Metazoa</taxon>
        <taxon>Ecdysozoa</taxon>
        <taxon>Arthropoda</taxon>
        <taxon>Chelicerata</taxon>
        <taxon>Arachnida</taxon>
        <taxon>Pseudoscorpiones</taxon>
        <taxon>Cheliferoidea</taxon>
        <taxon>Chernetidae</taxon>
        <taxon>Cordylochernes</taxon>
    </lineage>
</organism>
<feature type="region of interest" description="Disordered" evidence="1">
    <location>
        <begin position="673"/>
        <end position="699"/>
    </location>
</feature>
<keyword evidence="4" id="KW-1185">Reference proteome</keyword>
<dbReference type="PANTHER" id="PTHR37984:SF5">
    <property type="entry name" value="PROTEIN NYNRIN-LIKE"/>
    <property type="match status" value="1"/>
</dbReference>
<dbReference type="PROSITE" id="PS50994">
    <property type="entry name" value="INTEGRASE"/>
    <property type="match status" value="1"/>
</dbReference>
<evidence type="ECO:0000313" key="3">
    <source>
        <dbReference type="EMBL" id="UYV80904.1"/>
    </source>
</evidence>
<feature type="domain" description="Integrase catalytic" evidence="2">
    <location>
        <begin position="422"/>
        <end position="573"/>
    </location>
</feature>
<evidence type="ECO:0000259" key="2">
    <source>
        <dbReference type="PROSITE" id="PS50994"/>
    </source>
</evidence>
<feature type="compositionally biased region" description="Polar residues" evidence="1">
    <location>
        <begin position="193"/>
        <end position="202"/>
    </location>
</feature>
<dbReference type="SUPFAM" id="SSF53098">
    <property type="entry name" value="Ribonuclease H-like"/>
    <property type="match status" value="1"/>
</dbReference>
<feature type="compositionally biased region" description="Polar residues" evidence="1">
    <location>
        <begin position="214"/>
        <end position="227"/>
    </location>
</feature>
<name>A0ABY6LJ79_9ARAC</name>
<reference evidence="3 4" key="1">
    <citation type="submission" date="2022-01" db="EMBL/GenBank/DDBJ databases">
        <title>A chromosomal length assembly of Cordylochernes scorpioides.</title>
        <authorList>
            <person name="Zeh D."/>
            <person name="Zeh J."/>
        </authorList>
    </citation>
    <scope>NUCLEOTIDE SEQUENCE [LARGE SCALE GENOMIC DNA]</scope>
    <source>
        <strain evidence="3">IN4F17</strain>
        <tissue evidence="3">Whole Body</tissue>
    </source>
</reference>
<proteinExistence type="predicted"/>